<feature type="domain" description="Alpha galactosidase C-terminal" evidence="1">
    <location>
        <begin position="2"/>
        <end position="71"/>
    </location>
</feature>
<accession>A0ABZ1YN81</accession>
<dbReference type="Proteomes" id="UP001432062">
    <property type="component" value="Chromosome"/>
</dbReference>
<protein>
    <recommendedName>
        <fullName evidence="1">Alpha galactosidase C-terminal domain-containing protein</fullName>
    </recommendedName>
</protein>
<gene>
    <name evidence="2" type="ORF">OG563_36985</name>
</gene>
<dbReference type="InterPro" id="IPR041233">
    <property type="entry name" value="Melibiase_C"/>
</dbReference>
<sequence>MVKQLADGSVAVALVNQGSTPASITTSAAEVGLDEAEHYTVRNVWTRATAVTDGSIVDAAVPTHGVTLLRVGRG</sequence>
<organism evidence="2 3">
    <name type="scientific">Nocardia vinacea</name>
    <dbReference type="NCBI Taxonomy" id="96468"/>
    <lineage>
        <taxon>Bacteria</taxon>
        <taxon>Bacillati</taxon>
        <taxon>Actinomycetota</taxon>
        <taxon>Actinomycetes</taxon>
        <taxon>Mycobacteriales</taxon>
        <taxon>Nocardiaceae</taxon>
        <taxon>Nocardia</taxon>
    </lineage>
</organism>
<dbReference type="InterPro" id="IPR013780">
    <property type="entry name" value="Glyco_hydro_b"/>
</dbReference>
<proteinExistence type="predicted"/>
<dbReference type="SUPFAM" id="SSF51011">
    <property type="entry name" value="Glycosyl hydrolase domain"/>
    <property type="match status" value="1"/>
</dbReference>
<dbReference type="RefSeq" id="WP_329407734.1">
    <property type="nucleotide sequence ID" value="NZ_CP109441.1"/>
</dbReference>
<dbReference type="Pfam" id="PF17801">
    <property type="entry name" value="Melibiase_C"/>
    <property type="match status" value="1"/>
</dbReference>
<evidence type="ECO:0000313" key="2">
    <source>
        <dbReference type="EMBL" id="WUV44702.1"/>
    </source>
</evidence>
<keyword evidence="3" id="KW-1185">Reference proteome</keyword>
<dbReference type="Gene3D" id="2.60.40.1180">
    <property type="entry name" value="Golgi alpha-mannosidase II"/>
    <property type="match status" value="1"/>
</dbReference>
<evidence type="ECO:0000313" key="3">
    <source>
        <dbReference type="Proteomes" id="UP001432062"/>
    </source>
</evidence>
<name>A0ABZ1YN81_9NOCA</name>
<dbReference type="EMBL" id="CP109441">
    <property type="protein sequence ID" value="WUV44702.1"/>
    <property type="molecule type" value="Genomic_DNA"/>
</dbReference>
<evidence type="ECO:0000259" key="1">
    <source>
        <dbReference type="Pfam" id="PF17801"/>
    </source>
</evidence>
<reference evidence="2" key="1">
    <citation type="submission" date="2022-10" db="EMBL/GenBank/DDBJ databases">
        <title>The complete genomes of actinobacterial strains from the NBC collection.</title>
        <authorList>
            <person name="Joergensen T.S."/>
            <person name="Alvarez Arevalo M."/>
            <person name="Sterndorff E.B."/>
            <person name="Faurdal D."/>
            <person name="Vuksanovic O."/>
            <person name="Mourched A.-S."/>
            <person name="Charusanti P."/>
            <person name="Shaw S."/>
            <person name="Blin K."/>
            <person name="Weber T."/>
        </authorList>
    </citation>
    <scope>NUCLEOTIDE SEQUENCE</scope>
    <source>
        <strain evidence="2">NBC_01482</strain>
    </source>
</reference>